<feature type="domain" description="VOC" evidence="1">
    <location>
        <begin position="166"/>
        <end position="293"/>
    </location>
</feature>
<protein>
    <submittedName>
        <fullName evidence="2">Glyoxalase/Bleomycin resistance protein/Dihydroxybiphenyl dioxygenase</fullName>
    </submittedName>
</protein>
<dbReference type="OrthoDB" id="3360610at2759"/>
<dbReference type="InterPro" id="IPR029068">
    <property type="entry name" value="Glyas_Bleomycin-R_OHBP_Dase"/>
</dbReference>
<dbReference type="AlphaFoldDB" id="A0A2J6QRM8"/>
<dbReference type="GO" id="GO:0051213">
    <property type="term" value="F:dioxygenase activity"/>
    <property type="evidence" value="ECO:0007669"/>
    <property type="project" value="UniProtKB-KW"/>
</dbReference>
<organism evidence="2 3">
    <name type="scientific">Hyaloscypha variabilis (strain UAMH 11265 / GT02V1 / F)</name>
    <name type="common">Meliniomyces variabilis</name>
    <dbReference type="NCBI Taxonomy" id="1149755"/>
    <lineage>
        <taxon>Eukaryota</taxon>
        <taxon>Fungi</taxon>
        <taxon>Dikarya</taxon>
        <taxon>Ascomycota</taxon>
        <taxon>Pezizomycotina</taxon>
        <taxon>Leotiomycetes</taxon>
        <taxon>Helotiales</taxon>
        <taxon>Hyaloscyphaceae</taxon>
        <taxon>Hyaloscypha</taxon>
        <taxon>Hyaloscypha variabilis</taxon>
    </lineage>
</organism>
<dbReference type="CDD" id="cd07267">
    <property type="entry name" value="THT_Oxygenase_N"/>
    <property type="match status" value="1"/>
</dbReference>
<dbReference type="Proteomes" id="UP000235786">
    <property type="component" value="Unassembled WGS sequence"/>
</dbReference>
<keyword evidence="2" id="KW-0560">Oxidoreductase</keyword>
<dbReference type="InterPro" id="IPR037523">
    <property type="entry name" value="VOC_core"/>
</dbReference>
<dbReference type="Gene3D" id="3.10.180.10">
    <property type="entry name" value="2,3-Dihydroxybiphenyl 1,2-Dioxygenase, domain 1"/>
    <property type="match status" value="2"/>
</dbReference>
<reference evidence="2 3" key="1">
    <citation type="submission" date="2016-04" db="EMBL/GenBank/DDBJ databases">
        <title>A degradative enzymes factory behind the ericoid mycorrhizal symbiosis.</title>
        <authorList>
            <consortium name="DOE Joint Genome Institute"/>
            <person name="Martino E."/>
            <person name="Morin E."/>
            <person name="Grelet G."/>
            <person name="Kuo A."/>
            <person name="Kohler A."/>
            <person name="Daghino S."/>
            <person name="Barry K."/>
            <person name="Choi C."/>
            <person name="Cichocki N."/>
            <person name="Clum A."/>
            <person name="Copeland A."/>
            <person name="Hainaut M."/>
            <person name="Haridas S."/>
            <person name="Labutti K."/>
            <person name="Lindquist E."/>
            <person name="Lipzen A."/>
            <person name="Khouja H.-R."/>
            <person name="Murat C."/>
            <person name="Ohm R."/>
            <person name="Olson A."/>
            <person name="Spatafora J."/>
            <person name="Veneault-Fourrey C."/>
            <person name="Henrissat B."/>
            <person name="Grigoriev I."/>
            <person name="Martin F."/>
            <person name="Perotto S."/>
        </authorList>
    </citation>
    <scope>NUCLEOTIDE SEQUENCE [LARGE SCALE GENOMIC DNA]</scope>
    <source>
        <strain evidence="2 3">F</strain>
    </source>
</reference>
<dbReference type="Pfam" id="PF00903">
    <property type="entry name" value="Glyoxalase"/>
    <property type="match status" value="1"/>
</dbReference>
<evidence type="ECO:0000313" key="3">
    <source>
        <dbReference type="Proteomes" id="UP000235786"/>
    </source>
</evidence>
<dbReference type="FunFam" id="3.10.180.10:FF:000034">
    <property type="entry name" value="Glyoxalase/Bleomycin resistance protein/Dihydroxybiphenyl dioxygenase"/>
    <property type="match status" value="1"/>
</dbReference>
<proteinExistence type="predicted"/>
<keyword evidence="2" id="KW-0223">Dioxygenase</keyword>
<dbReference type="SUPFAM" id="SSF54593">
    <property type="entry name" value="Glyoxalase/Bleomycin resistance protein/Dihydroxybiphenyl dioxygenase"/>
    <property type="match status" value="1"/>
</dbReference>
<dbReference type="EMBL" id="KZ613981">
    <property type="protein sequence ID" value="PMD28915.1"/>
    <property type="molecule type" value="Genomic_DNA"/>
</dbReference>
<accession>A0A2J6QRM8</accession>
<sequence length="324" mass="37048">MLDAIEDKRIRLVKTAYVTYFHVDFAKERKFLLDFGFEIAKETDEIIYFKGYGTEPYCYVAQKCRSGQTEFGGAAYVVEDRKELERAARLPGATSIRKLDAPGGGEIVSLRDPEGHQVHLVYGQTEEPSLVQPPIPLEKLVVNYEDEKPRLGKFQRFAPGPAPVHRWGHYGVTYSEGQYQTMFDWYTQNLTLTPSDIVYKDKTPVTCFFHIDHKERYTDHHSFFFKRAPPGKKCSVAHAAFEVHDFDTQQLGHDYLTAQGYELCWGVGRHVLGSQVFDYWFDPSKFILEHYADGDRVNKDTPVAHVQAGPEALAVWGPPVPEVF</sequence>
<evidence type="ECO:0000313" key="2">
    <source>
        <dbReference type="EMBL" id="PMD28915.1"/>
    </source>
</evidence>
<dbReference type="PROSITE" id="PS51819">
    <property type="entry name" value="VOC"/>
    <property type="match status" value="1"/>
</dbReference>
<gene>
    <name evidence="2" type="ORF">L207DRAFT_539326</name>
</gene>
<evidence type="ECO:0000259" key="1">
    <source>
        <dbReference type="PROSITE" id="PS51819"/>
    </source>
</evidence>
<keyword evidence="3" id="KW-1185">Reference proteome</keyword>
<dbReference type="FunFam" id="3.10.180.10:FF:000039">
    <property type="entry name" value="Trihydroxytoluene oxygenase (AFU_orthologue AFUA_8G02470)"/>
    <property type="match status" value="1"/>
</dbReference>
<name>A0A2J6QRM8_HYAVF</name>
<dbReference type="InterPro" id="IPR004360">
    <property type="entry name" value="Glyas_Fos-R_dOase_dom"/>
</dbReference>